<dbReference type="AlphaFoldDB" id="A0A067S651"/>
<keyword evidence="2" id="KW-1185">Reference proteome</keyword>
<evidence type="ECO:0000313" key="1">
    <source>
        <dbReference type="EMBL" id="KDR66291.1"/>
    </source>
</evidence>
<organism evidence="1 2">
    <name type="scientific">Galerina marginata (strain CBS 339.88)</name>
    <dbReference type="NCBI Taxonomy" id="685588"/>
    <lineage>
        <taxon>Eukaryota</taxon>
        <taxon>Fungi</taxon>
        <taxon>Dikarya</taxon>
        <taxon>Basidiomycota</taxon>
        <taxon>Agaricomycotina</taxon>
        <taxon>Agaricomycetes</taxon>
        <taxon>Agaricomycetidae</taxon>
        <taxon>Agaricales</taxon>
        <taxon>Agaricineae</taxon>
        <taxon>Strophariaceae</taxon>
        <taxon>Galerina</taxon>
    </lineage>
</organism>
<name>A0A067S651_GALM3</name>
<accession>A0A067S651</accession>
<evidence type="ECO:0000313" key="2">
    <source>
        <dbReference type="Proteomes" id="UP000027222"/>
    </source>
</evidence>
<gene>
    <name evidence="1" type="ORF">GALMADRAFT_1162048</name>
</gene>
<dbReference type="EMBL" id="KL142425">
    <property type="protein sequence ID" value="KDR66291.1"/>
    <property type="molecule type" value="Genomic_DNA"/>
</dbReference>
<reference evidence="2" key="1">
    <citation type="journal article" date="2014" name="Proc. Natl. Acad. Sci. U.S.A.">
        <title>Extensive sampling of basidiomycete genomes demonstrates inadequacy of the white-rot/brown-rot paradigm for wood decay fungi.</title>
        <authorList>
            <person name="Riley R."/>
            <person name="Salamov A.A."/>
            <person name="Brown D.W."/>
            <person name="Nagy L.G."/>
            <person name="Floudas D."/>
            <person name="Held B.W."/>
            <person name="Levasseur A."/>
            <person name="Lombard V."/>
            <person name="Morin E."/>
            <person name="Otillar R."/>
            <person name="Lindquist E.A."/>
            <person name="Sun H."/>
            <person name="LaButti K.M."/>
            <person name="Schmutz J."/>
            <person name="Jabbour D."/>
            <person name="Luo H."/>
            <person name="Baker S.E."/>
            <person name="Pisabarro A.G."/>
            <person name="Walton J.D."/>
            <person name="Blanchette R.A."/>
            <person name="Henrissat B."/>
            <person name="Martin F."/>
            <person name="Cullen D."/>
            <person name="Hibbett D.S."/>
            <person name="Grigoriev I.V."/>
        </authorList>
    </citation>
    <scope>NUCLEOTIDE SEQUENCE [LARGE SCALE GENOMIC DNA]</scope>
    <source>
        <strain evidence="2">CBS 339.88</strain>
    </source>
</reference>
<proteinExistence type="predicted"/>
<protein>
    <submittedName>
        <fullName evidence="1">Uncharacterized protein</fullName>
    </submittedName>
</protein>
<dbReference type="HOGENOM" id="CLU_1678029_0_0_1"/>
<dbReference type="Proteomes" id="UP000027222">
    <property type="component" value="Unassembled WGS sequence"/>
</dbReference>
<sequence>MVSNLLTGWIDRQNGYLTVQPNKGVTGVLGGGHMPIYVRSWARSFILSTQPNFWPCYAHLAGNARSLFLVCFYFRRRRCSTSPPFPSRTLASSTWPKHRPAPLRVPLPSNGCGPEIEVHEGYSLRAIHKVRRENDPCCAANPHIPANPSAGQNVATS</sequence>